<dbReference type="Gene3D" id="3.40.80.10">
    <property type="entry name" value="Peptidoglycan recognition protein-like"/>
    <property type="match status" value="1"/>
</dbReference>
<accession>A0A3B0WBX3</accession>
<reference evidence="13" key="1">
    <citation type="submission" date="2018-06" db="EMBL/GenBank/DDBJ databases">
        <authorList>
            <person name="Zhirakovskaya E."/>
        </authorList>
    </citation>
    <scope>NUCLEOTIDE SEQUENCE</scope>
</reference>
<dbReference type="GO" id="GO:0005737">
    <property type="term" value="C:cytoplasm"/>
    <property type="evidence" value="ECO:0007669"/>
    <property type="project" value="UniProtKB-SubCell"/>
</dbReference>
<keyword evidence="7" id="KW-0378">Hydrolase</keyword>
<dbReference type="GO" id="GO:0009254">
    <property type="term" value="P:peptidoglycan turnover"/>
    <property type="evidence" value="ECO:0007669"/>
    <property type="project" value="TreeGrafter"/>
</dbReference>
<sequence>MKTYSLENPYMVQSQTGLLAGVDFIESPNANERPLGVEPELIVVHGISLPPNQFGGDAIQQLFTNQLNPNEDPYFKEIQHLTVSAHLLIQRDGHIVQFVPFHKRAWHAGVSCFKGREGCNDFSIGIELEGTDKTCYTAIQYHRLASVIKALWQAYPSLHAHDVVGHCDIAPGRKSDPGPYFLWAALERLLV</sequence>
<dbReference type="InterPro" id="IPR036505">
    <property type="entry name" value="Amidase/PGRP_sf"/>
</dbReference>
<dbReference type="EMBL" id="UOFB01000397">
    <property type="protein sequence ID" value="VAW49823.1"/>
    <property type="molecule type" value="Genomic_DNA"/>
</dbReference>
<evidence type="ECO:0000256" key="8">
    <source>
        <dbReference type="ARBA" id="ARBA00022833"/>
    </source>
</evidence>
<gene>
    <name evidence="13" type="ORF">MNBD_GAMMA04-194</name>
</gene>
<dbReference type="GO" id="GO:0009253">
    <property type="term" value="P:peptidoglycan catabolic process"/>
    <property type="evidence" value="ECO:0007669"/>
    <property type="project" value="InterPro"/>
</dbReference>
<evidence type="ECO:0000256" key="10">
    <source>
        <dbReference type="ARBA" id="ARBA00039257"/>
    </source>
</evidence>
<dbReference type="PANTHER" id="PTHR30417">
    <property type="entry name" value="N-ACETYLMURAMOYL-L-ALANINE AMIDASE AMID"/>
    <property type="match status" value="1"/>
</dbReference>
<dbReference type="EC" id="3.5.1.28" evidence="4"/>
<dbReference type="GO" id="GO:0046872">
    <property type="term" value="F:metal ion binding"/>
    <property type="evidence" value="ECO:0007669"/>
    <property type="project" value="UniProtKB-KW"/>
</dbReference>
<comment type="cofactor">
    <cofactor evidence="2">
        <name>Zn(2+)</name>
        <dbReference type="ChEBI" id="CHEBI:29105"/>
    </cofactor>
</comment>
<dbReference type="GO" id="GO:0008745">
    <property type="term" value="F:N-acetylmuramoyl-L-alanine amidase activity"/>
    <property type="evidence" value="ECO:0007669"/>
    <property type="project" value="UniProtKB-EC"/>
</dbReference>
<keyword evidence="5" id="KW-0963">Cytoplasm</keyword>
<dbReference type="CDD" id="cd06583">
    <property type="entry name" value="PGRP"/>
    <property type="match status" value="1"/>
</dbReference>
<feature type="domain" description="N-acetylmuramoyl-L-alanine amidase" evidence="12">
    <location>
        <begin position="27"/>
        <end position="178"/>
    </location>
</feature>
<comment type="catalytic activity">
    <reaction evidence="1">
        <text>Hydrolyzes the link between N-acetylmuramoyl residues and L-amino acid residues in certain cell-wall glycopeptides.</text>
        <dbReference type="EC" id="3.5.1.28"/>
    </reaction>
</comment>
<protein>
    <recommendedName>
        <fullName evidence="10">1,6-anhydro-N-acetylmuramyl-L-alanine amidase AmpD</fullName>
        <ecNumber evidence="4">3.5.1.28</ecNumber>
    </recommendedName>
    <alternativeName>
        <fullName evidence="11">N-acetylmuramoyl-L-alanine amidase</fullName>
    </alternativeName>
</protein>
<dbReference type="Pfam" id="PF01510">
    <property type="entry name" value="Amidase_2"/>
    <property type="match status" value="1"/>
</dbReference>
<keyword evidence="6" id="KW-0479">Metal-binding</keyword>
<evidence type="ECO:0000259" key="12">
    <source>
        <dbReference type="SMART" id="SM00644"/>
    </source>
</evidence>
<evidence type="ECO:0000256" key="9">
    <source>
        <dbReference type="ARBA" id="ARBA00023316"/>
    </source>
</evidence>
<dbReference type="SUPFAM" id="SSF55846">
    <property type="entry name" value="N-acetylmuramoyl-L-alanine amidase-like"/>
    <property type="match status" value="1"/>
</dbReference>
<dbReference type="InterPro" id="IPR002502">
    <property type="entry name" value="Amidase_domain"/>
</dbReference>
<evidence type="ECO:0000256" key="6">
    <source>
        <dbReference type="ARBA" id="ARBA00022723"/>
    </source>
</evidence>
<dbReference type="InterPro" id="IPR051206">
    <property type="entry name" value="NAMLAA_amidase_2"/>
</dbReference>
<evidence type="ECO:0000256" key="1">
    <source>
        <dbReference type="ARBA" id="ARBA00001561"/>
    </source>
</evidence>
<evidence type="ECO:0000256" key="7">
    <source>
        <dbReference type="ARBA" id="ARBA00022801"/>
    </source>
</evidence>
<evidence type="ECO:0000256" key="11">
    <source>
        <dbReference type="ARBA" id="ARBA00042615"/>
    </source>
</evidence>
<dbReference type="SMART" id="SM00644">
    <property type="entry name" value="Ami_2"/>
    <property type="match status" value="1"/>
</dbReference>
<organism evidence="13">
    <name type="scientific">hydrothermal vent metagenome</name>
    <dbReference type="NCBI Taxonomy" id="652676"/>
    <lineage>
        <taxon>unclassified sequences</taxon>
        <taxon>metagenomes</taxon>
        <taxon>ecological metagenomes</taxon>
    </lineage>
</organism>
<dbReference type="AlphaFoldDB" id="A0A3B0WBX3"/>
<keyword evidence="9" id="KW-0961">Cell wall biogenesis/degradation</keyword>
<evidence type="ECO:0000256" key="5">
    <source>
        <dbReference type="ARBA" id="ARBA00022490"/>
    </source>
</evidence>
<comment type="subcellular location">
    <subcellularLocation>
        <location evidence="3">Cytoplasm</location>
    </subcellularLocation>
</comment>
<dbReference type="NCBIfam" id="NF008758">
    <property type="entry name" value="PRK11789.1"/>
    <property type="match status" value="1"/>
</dbReference>
<evidence type="ECO:0000313" key="13">
    <source>
        <dbReference type="EMBL" id="VAW49823.1"/>
    </source>
</evidence>
<evidence type="ECO:0000256" key="3">
    <source>
        <dbReference type="ARBA" id="ARBA00004496"/>
    </source>
</evidence>
<name>A0A3B0WBX3_9ZZZZ</name>
<dbReference type="PANTHER" id="PTHR30417:SF4">
    <property type="entry name" value="1,6-ANHYDRO-N-ACETYLMURAMYL-L-ALANINE AMIDASE AMPD"/>
    <property type="match status" value="1"/>
</dbReference>
<keyword evidence="8" id="KW-0862">Zinc</keyword>
<evidence type="ECO:0000256" key="2">
    <source>
        <dbReference type="ARBA" id="ARBA00001947"/>
    </source>
</evidence>
<evidence type="ECO:0000256" key="4">
    <source>
        <dbReference type="ARBA" id="ARBA00011901"/>
    </source>
</evidence>
<proteinExistence type="predicted"/>
<dbReference type="GO" id="GO:0071555">
    <property type="term" value="P:cell wall organization"/>
    <property type="evidence" value="ECO:0007669"/>
    <property type="project" value="UniProtKB-KW"/>
</dbReference>